<comment type="caution">
    <text evidence="1">The sequence shown here is derived from an EMBL/GenBank/DDBJ whole genome shotgun (WGS) entry which is preliminary data.</text>
</comment>
<dbReference type="PANTHER" id="PTHR40084">
    <property type="entry name" value="PHOSPHOHYDROLASE, PHP FAMILY"/>
    <property type="match status" value="1"/>
</dbReference>
<accession>A0A2G9YHK3</accession>
<dbReference type="AlphaFoldDB" id="A0A2G9YHK3"/>
<keyword evidence="1" id="KW-0067">ATP-binding</keyword>
<reference evidence="1 2" key="1">
    <citation type="submission" date="2017-09" db="EMBL/GenBank/DDBJ databases">
        <title>Depth-based differentiation of microbial function through sediment-hosted aquifers and enrichment of novel symbionts in the deep terrestrial subsurface.</title>
        <authorList>
            <person name="Probst A.J."/>
            <person name="Ladd B."/>
            <person name="Jarett J.K."/>
            <person name="Geller-Mcgrath D.E."/>
            <person name="Sieber C.M."/>
            <person name="Emerson J.B."/>
            <person name="Anantharaman K."/>
            <person name="Thomas B.C."/>
            <person name="Malmstrom R."/>
            <person name="Stieglmeier M."/>
            <person name="Klingl A."/>
            <person name="Woyke T."/>
            <person name="Ryan C.M."/>
            <person name="Banfield J.F."/>
        </authorList>
    </citation>
    <scope>NUCLEOTIDE SEQUENCE [LARGE SCALE GENOMIC DNA]</scope>
    <source>
        <strain evidence="1">CG23_combo_of_CG06-09_8_20_14_all_41_10</strain>
    </source>
</reference>
<evidence type="ECO:0000313" key="2">
    <source>
        <dbReference type="Proteomes" id="UP000231292"/>
    </source>
</evidence>
<name>A0A2G9YHK3_9BACT</name>
<dbReference type="PANTHER" id="PTHR40084:SF1">
    <property type="entry name" value="PHOSPHOTRANSFERASE"/>
    <property type="match status" value="1"/>
</dbReference>
<keyword evidence="1" id="KW-0347">Helicase</keyword>
<sequence>MEFIADFHIHSRYSRATSRNMDVKNLSDSAKLKGITLMGTGDFTHHLWLEELKNNLEDCANGLYKYNGIYFILTSEISSIYSKRGKTYRIHNLIFAPSFKTVDKINDKLGRIGNLASDGRPILGLDAAELARIVFNIDENCMIVPAHIYTPWFSLFGSMSGFDRIEDCFEEQTPKIFACETGLSSDPAMSWRLSALDKFTLISNSDAHSPQKIGREANVFNCELNYKTIREILKTKDKSRFLYTIEFFPEEGKYHFDGHRLCGIRWSPKETREHDGKCPKCGKPVTVGVVNRVEKLADRPEGFRPEDAIPFKSFIPLDEIIADAKCVGKASAGVEREYRAAVAKFGTEFEILMRAPKEDLLKGLSPKVAKGVLRVREGKVNIKAGFDGEYGIISIFDEGETGKKNEEQLNLF</sequence>
<dbReference type="Gene3D" id="3.20.20.140">
    <property type="entry name" value="Metal-dependent hydrolases"/>
    <property type="match status" value="1"/>
</dbReference>
<keyword evidence="1" id="KW-0378">Hydrolase</keyword>
<dbReference type="CDD" id="cd19067">
    <property type="entry name" value="PfuEndoQ-like"/>
    <property type="match status" value="1"/>
</dbReference>
<gene>
    <name evidence="1" type="ORF">COX41_06730</name>
</gene>
<organism evidence="1 2">
    <name type="scientific">Candidatus Sherwoodlollariibacterium unditelluris</name>
    <dbReference type="NCBI Taxonomy" id="1974757"/>
    <lineage>
        <taxon>Bacteria</taxon>
        <taxon>Pseudomonadati</taxon>
        <taxon>Candidatus Omnitrophota</taxon>
        <taxon>Candidatus Sherwoodlollariibacterium</taxon>
    </lineage>
</organism>
<evidence type="ECO:0000313" key="1">
    <source>
        <dbReference type="EMBL" id="PIP18729.1"/>
    </source>
</evidence>
<dbReference type="Proteomes" id="UP000231292">
    <property type="component" value="Unassembled WGS sequence"/>
</dbReference>
<dbReference type="GO" id="GO:0004386">
    <property type="term" value="F:helicase activity"/>
    <property type="evidence" value="ECO:0007669"/>
    <property type="project" value="UniProtKB-KW"/>
</dbReference>
<dbReference type="InterPro" id="IPR016195">
    <property type="entry name" value="Pol/histidinol_Pase-like"/>
</dbReference>
<protein>
    <submittedName>
        <fullName evidence="1">DNA helicase UvrD</fullName>
    </submittedName>
</protein>
<keyword evidence="1" id="KW-0547">Nucleotide-binding</keyword>
<proteinExistence type="predicted"/>
<dbReference type="EMBL" id="PCRK01000172">
    <property type="protein sequence ID" value="PIP18729.1"/>
    <property type="molecule type" value="Genomic_DNA"/>
</dbReference>
<dbReference type="SUPFAM" id="SSF89550">
    <property type="entry name" value="PHP domain-like"/>
    <property type="match status" value="1"/>
</dbReference>